<sequence>MIYQAATYSAPRTRLGRWLVEPGADVPDEIRPMLLASLFGTLVIFFGGVFNTIAVSAVASWRHPTAPFLLWAGYEMMLGAVRLYVLWHARHNARLGRPTHTDAYVILALMWAIGVGYGSFLGLLSRDWLIGGITTISAAAMAGGIAFRNFTAPRLCTAMVIASFGPAAIGAALSGRWELWILVPQVPIYLFSLWMAIRSLHGMLVRTITAERENDRRAHHDQLTGLVNRAGLERAITAWQHREDRKGPLAFFYLDLDGFKSVNDRYGHAAGDALLRMVAGRLQALAPAGGTAARIGGDEFVLLVPEADRGGTLGRAERVIAAIANRPYDLDNGVSVTVGTSIGIARMPDHGHDLARLMSAADSALYEAKGRGRCRAVVASGPSLRIAAQATTPRRAGAR</sequence>
<comment type="caution">
    <text evidence="3">The sequence shown here is derived from an EMBL/GenBank/DDBJ whole genome shotgun (WGS) entry which is preliminary data.</text>
</comment>
<dbReference type="PANTHER" id="PTHR46663">
    <property type="entry name" value="DIGUANYLATE CYCLASE DGCT-RELATED"/>
    <property type="match status" value="1"/>
</dbReference>
<evidence type="ECO:0000256" key="1">
    <source>
        <dbReference type="SAM" id="Phobius"/>
    </source>
</evidence>
<dbReference type="PANTHER" id="PTHR46663:SF4">
    <property type="entry name" value="DIGUANYLATE CYCLASE DGCT-RELATED"/>
    <property type="match status" value="1"/>
</dbReference>
<dbReference type="SUPFAM" id="SSF55073">
    <property type="entry name" value="Nucleotide cyclase"/>
    <property type="match status" value="1"/>
</dbReference>
<reference evidence="3" key="1">
    <citation type="submission" date="2023-04" db="EMBL/GenBank/DDBJ databases">
        <title>Sphingomonas sp. MAHUQ-71 isolated from rice field.</title>
        <authorList>
            <person name="Huq M.A."/>
        </authorList>
    </citation>
    <scope>NUCLEOTIDE SEQUENCE</scope>
    <source>
        <strain evidence="3">MAHUQ-71</strain>
    </source>
</reference>
<dbReference type="Proteomes" id="UP001160625">
    <property type="component" value="Unassembled WGS sequence"/>
</dbReference>
<dbReference type="PROSITE" id="PS50887">
    <property type="entry name" value="GGDEF"/>
    <property type="match status" value="1"/>
</dbReference>
<feature type="transmembrane region" description="Helical" evidence="1">
    <location>
        <begin position="179"/>
        <end position="197"/>
    </location>
</feature>
<keyword evidence="1" id="KW-0812">Transmembrane</keyword>
<feature type="transmembrane region" description="Helical" evidence="1">
    <location>
        <begin position="101"/>
        <end position="122"/>
    </location>
</feature>
<dbReference type="SMART" id="SM00267">
    <property type="entry name" value="GGDEF"/>
    <property type="match status" value="1"/>
</dbReference>
<dbReference type="InterPro" id="IPR043128">
    <property type="entry name" value="Rev_trsase/Diguanyl_cyclase"/>
</dbReference>
<gene>
    <name evidence="3" type="ORF">QGN17_14280</name>
</gene>
<name>A0ABT6N3P2_9SPHN</name>
<keyword evidence="3" id="KW-0548">Nucleotidyltransferase</keyword>
<dbReference type="EMBL" id="JARYGZ010000002">
    <property type="protein sequence ID" value="MDH7639899.1"/>
    <property type="molecule type" value="Genomic_DNA"/>
</dbReference>
<evidence type="ECO:0000313" key="4">
    <source>
        <dbReference type="Proteomes" id="UP001160625"/>
    </source>
</evidence>
<dbReference type="Gene3D" id="3.30.70.270">
    <property type="match status" value="1"/>
</dbReference>
<dbReference type="RefSeq" id="WP_281045260.1">
    <property type="nucleotide sequence ID" value="NZ_JARYGZ010000002.1"/>
</dbReference>
<dbReference type="InterPro" id="IPR029787">
    <property type="entry name" value="Nucleotide_cyclase"/>
</dbReference>
<dbReference type="EC" id="2.7.7.65" evidence="3"/>
<dbReference type="Pfam" id="PF00990">
    <property type="entry name" value="GGDEF"/>
    <property type="match status" value="1"/>
</dbReference>
<keyword evidence="1" id="KW-0472">Membrane</keyword>
<evidence type="ECO:0000313" key="3">
    <source>
        <dbReference type="EMBL" id="MDH7639899.1"/>
    </source>
</evidence>
<dbReference type="CDD" id="cd01949">
    <property type="entry name" value="GGDEF"/>
    <property type="match status" value="1"/>
</dbReference>
<dbReference type="NCBIfam" id="TIGR00254">
    <property type="entry name" value="GGDEF"/>
    <property type="match status" value="1"/>
</dbReference>
<accession>A0ABT6N3P2</accession>
<organism evidence="3 4">
    <name type="scientific">Sphingomonas oryzagri</name>
    <dbReference type="NCBI Taxonomy" id="3042314"/>
    <lineage>
        <taxon>Bacteria</taxon>
        <taxon>Pseudomonadati</taxon>
        <taxon>Pseudomonadota</taxon>
        <taxon>Alphaproteobacteria</taxon>
        <taxon>Sphingomonadales</taxon>
        <taxon>Sphingomonadaceae</taxon>
        <taxon>Sphingomonas</taxon>
    </lineage>
</organism>
<feature type="transmembrane region" description="Helical" evidence="1">
    <location>
        <begin position="128"/>
        <end position="147"/>
    </location>
</feature>
<feature type="transmembrane region" description="Helical" evidence="1">
    <location>
        <begin position="154"/>
        <end position="173"/>
    </location>
</feature>
<dbReference type="InterPro" id="IPR000160">
    <property type="entry name" value="GGDEF_dom"/>
</dbReference>
<feature type="domain" description="GGDEF" evidence="2">
    <location>
        <begin position="247"/>
        <end position="381"/>
    </location>
</feature>
<protein>
    <submittedName>
        <fullName evidence="3">Diguanylate cyclase</fullName>
        <ecNumber evidence="3">2.7.7.65</ecNumber>
    </submittedName>
</protein>
<feature type="transmembrane region" description="Helical" evidence="1">
    <location>
        <begin position="38"/>
        <end position="62"/>
    </location>
</feature>
<keyword evidence="1" id="KW-1133">Transmembrane helix</keyword>
<keyword evidence="4" id="KW-1185">Reference proteome</keyword>
<feature type="transmembrane region" description="Helical" evidence="1">
    <location>
        <begin position="68"/>
        <end position="89"/>
    </location>
</feature>
<dbReference type="InterPro" id="IPR052163">
    <property type="entry name" value="DGC-Regulatory_Protein"/>
</dbReference>
<keyword evidence="3" id="KW-0808">Transferase</keyword>
<evidence type="ECO:0000259" key="2">
    <source>
        <dbReference type="PROSITE" id="PS50887"/>
    </source>
</evidence>
<dbReference type="GO" id="GO:0052621">
    <property type="term" value="F:diguanylate cyclase activity"/>
    <property type="evidence" value="ECO:0007669"/>
    <property type="project" value="UniProtKB-EC"/>
</dbReference>
<proteinExistence type="predicted"/>